<dbReference type="EMBL" id="CP013125">
    <property type="protein sequence ID" value="ALN21852.1"/>
    <property type="molecule type" value="Genomic_DNA"/>
</dbReference>
<evidence type="ECO:0000313" key="3">
    <source>
        <dbReference type="Proteomes" id="UP000028530"/>
    </source>
</evidence>
<dbReference type="RefSeq" id="WP_017362310.1">
    <property type="nucleotide sequence ID" value="NZ_CP013125.1"/>
</dbReference>
<accession>A0ABN4J1N1</accession>
<name>A0ABN4J1N1_ECTME</name>
<feature type="region of interest" description="Disordered" evidence="1">
    <location>
        <begin position="55"/>
        <end position="76"/>
    </location>
</feature>
<keyword evidence="3" id="KW-1185">Reference proteome</keyword>
<sequence length="76" mass="8520">MSWADRAAPIVADVIRNVGREDMPALRKALVEAYPFGVRANTPYKAWLSEVKRQLGHPLNAPRKDPGDGQTDMFKQ</sequence>
<protein>
    <submittedName>
        <fullName evidence="2">Uncharacterized protein</fullName>
    </submittedName>
</protein>
<dbReference type="GeneID" id="57609057"/>
<reference evidence="2 3" key="1">
    <citation type="submission" date="2015-11" db="EMBL/GenBank/DDBJ databases">
        <authorList>
            <person name="Chong T.M."/>
            <person name="Chan K.G."/>
            <person name="Dessaux Y."/>
        </authorList>
    </citation>
    <scope>NUCLEOTIDE SEQUENCE [LARGE SCALE GENOMIC DNA]</scope>
    <source>
        <strain evidence="2 3">S5.2</strain>
        <plasmid evidence="3">Plasmid</plasmid>
    </source>
</reference>
<evidence type="ECO:0000256" key="1">
    <source>
        <dbReference type="SAM" id="MobiDB-lite"/>
    </source>
</evidence>
<gene>
    <name evidence="2" type="ORF">DW68_024555</name>
</gene>
<organism evidence="2 3">
    <name type="scientific">Ectopseudomonas mendocina S5.2</name>
    <dbReference type="NCBI Taxonomy" id="1225174"/>
    <lineage>
        <taxon>Bacteria</taxon>
        <taxon>Pseudomonadati</taxon>
        <taxon>Pseudomonadota</taxon>
        <taxon>Gammaproteobacteria</taxon>
        <taxon>Pseudomonadales</taxon>
        <taxon>Pseudomonadaceae</taxon>
        <taxon>Ectopseudomonas</taxon>
    </lineage>
</organism>
<geneLocation type="plasmid" evidence="3"/>
<keyword evidence="2" id="KW-0614">Plasmid</keyword>
<proteinExistence type="predicted"/>
<evidence type="ECO:0000313" key="2">
    <source>
        <dbReference type="EMBL" id="ALN21852.1"/>
    </source>
</evidence>
<dbReference type="Proteomes" id="UP000028530">
    <property type="component" value="Plasmid pPME5"/>
</dbReference>